<reference evidence="6" key="1">
    <citation type="submission" date="2016-11" db="EMBL/GenBank/DDBJ databases">
        <authorList>
            <person name="Varghese N."/>
            <person name="Submissions S."/>
        </authorList>
    </citation>
    <scope>NUCLEOTIDE SEQUENCE [LARGE SCALE GENOMIC DNA]</scope>
    <source>
        <strain evidence="6">DSM 19978</strain>
    </source>
</reference>
<evidence type="ECO:0000256" key="3">
    <source>
        <dbReference type="ARBA" id="ARBA00023163"/>
    </source>
</evidence>
<dbReference type="PANTHER" id="PTHR43280:SF30">
    <property type="entry name" value="MMSAB OPERON REGULATORY PROTEIN"/>
    <property type="match status" value="1"/>
</dbReference>
<dbReference type="InterPro" id="IPR009057">
    <property type="entry name" value="Homeodomain-like_sf"/>
</dbReference>
<dbReference type="InterPro" id="IPR018060">
    <property type="entry name" value="HTH_AraC"/>
</dbReference>
<evidence type="ECO:0000256" key="2">
    <source>
        <dbReference type="ARBA" id="ARBA00023125"/>
    </source>
</evidence>
<keyword evidence="2" id="KW-0238">DNA-binding</keyword>
<accession>A0A1M5HCX2</accession>
<dbReference type="InterPro" id="IPR003313">
    <property type="entry name" value="AraC-bd"/>
</dbReference>
<proteinExistence type="predicted"/>
<dbReference type="Proteomes" id="UP000184516">
    <property type="component" value="Unassembled WGS sequence"/>
</dbReference>
<dbReference type="SMART" id="SM00342">
    <property type="entry name" value="HTH_ARAC"/>
    <property type="match status" value="1"/>
</dbReference>
<dbReference type="OrthoDB" id="9813413at2"/>
<dbReference type="RefSeq" id="WP_073369117.1">
    <property type="nucleotide sequence ID" value="NZ_FQWB01000002.1"/>
</dbReference>
<dbReference type="GO" id="GO:0003700">
    <property type="term" value="F:DNA-binding transcription factor activity"/>
    <property type="evidence" value="ECO:0007669"/>
    <property type="project" value="InterPro"/>
</dbReference>
<keyword evidence="3" id="KW-0804">Transcription</keyword>
<dbReference type="PROSITE" id="PS01124">
    <property type="entry name" value="HTH_ARAC_FAMILY_2"/>
    <property type="match status" value="1"/>
</dbReference>
<dbReference type="Gene3D" id="1.10.10.60">
    <property type="entry name" value="Homeodomain-like"/>
    <property type="match status" value="2"/>
</dbReference>
<dbReference type="Pfam" id="PF12833">
    <property type="entry name" value="HTH_18"/>
    <property type="match status" value="1"/>
</dbReference>
<dbReference type="SUPFAM" id="SSF51215">
    <property type="entry name" value="Regulatory protein AraC"/>
    <property type="match status" value="1"/>
</dbReference>
<dbReference type="AlphaFoldDB" id="A0A1M5HCX2"/>
<evidence type="ECO:0000313" key="5">
    <source>
        <dbReference type="EMBL" id="SHG13810.1"/>
    </source>
</evidence>
<sequence>MNNTTTPKIKAGFLGQTMVVLDPDKKRKLVSNLFFRNLFPDAIGYFPNAKHHNRSRKNGINEYILLYCLAGEGWIKINGKTIPLTPNTGFIIPENTGHKYGSSLKDAWSIYWVHFEGDYAATLYKRFSTSNDAAIKIAFDESRITLLNEIITLLESDFTDEKVELTHFKLIAFLSSLCYSNTLNSNVDDKISHSIAFMKVHLSEILTIELLANQACYSISRYSELFKQKTGYSPIQFFIRLKILKSCEYLYFTNLNIKEICKEVGFDDPYYFSRMFKKQIGVSPSEYRKKKKD</sequence>
<dbReference type="EMBL" id="FQWB01000002">
    <property type="protein sequence ID" value="SHG13810.1"/>
    <property type="molecule type" value="Genomic_DNA"/>
</dbReference>
<dbReference type="Pfam" id="PF02311">
    <property type="entry name" value="AraC_binding"/>
    <property type="match status" value="1"/>
</dbReference>
<keyword evidence="6" id="KW-1185">Reference proteome</keyword>
<dbReference type="CDD" id="cd06986">
    <property type="entry name" value="cupin_MmsR-like_N"/>
    <property type="match status" value="1"/>
</dbReference>
<dbReference type="InterPro" id="IPR020449">
    <property type="entry name" value="Tscrpt_reg_AraC-type_HTH"/>
</dbReference>
<name>A0A1M5HCX2_9FLAO</name>
<dbReference type="GO" id="GO:0043565">
    <property type="term" value="F:sequence-specific DNA binding"/>
    <property type="evidence" value="ECO:0007669"/>
    <property type="project" value="InterPro"/>
</dbReference>
<dbReference type="Gene3D" id="2.60.120.280">
    <property type="entry name" value="Regulatory protein AraC"/>
    <property type="match status" value="1"/>
</dbReference>
<organism evidence="5 6">
    <name type="scientific">Flavobacterium fluvii</name>
    <dbReference type="NCBI Taxonomy" id="468056"/>
    <lineage>
        <taxon>Bacteria</taxon>
        <taxon>Pseudomonadati</taxon>
        <taxon>Bacteroidota</taxon>
        <taxon>Flavobacteriia</taxon>
        <taxon>Flavobacteriales</taxon>
        <taxon>Flavobacteriaceae</taxon>
        <taxon>Flavobacterium</taxon>
    </lineage>
</organism>
<dbReference type="PANTHER" id="PTHR43280">
    <property type="entry name" value="ARAC-FAMILY TRANSCRIPTIONAL REGULATOR"/>
    <property type="match status" value="1"/>
</dbReference>
<dbReference type="SUPFAM" id="SSF46689">
    <property type="entry name" value="Homeodomain-like"/>
    <property type="match status" value="2"/>
</dbReference>
<feature type="domain" description="HTH araC/xylS-type" evidence="4">
    <location>
        <begin position="192"/>
        <end position="290"/>
    </location>
</feature>
<evidence type="ECO:0000259" key="4">
    <source>
        <dbReference type="PROSITE" id="PS01124"/>
    </source>
</evidence>
<dbReference type="InterPro" id="IPR037923">
    <property type="entry name" value="HTH-like"/>
</dbReference>
<evidence type="ECO:0000256" key="1">
    <source>
        <dbReference type="ARBA" id="ARBA00023015"/>
    </source>
</evidence>
<dbReference type="PRINTS" id="PR00032">
    <property type="entry name" value="HTHARAC"/>
</dbReference>
<protein>
    <submittedName>
        <fullName evidence="5">Transcriptional regulator, AraC family</fullName>
    </submittedName>
</protein>
<gene>
    <name evidence="5" type="ORF">SAMN05443549_102184</name>
</gene>
<keyword evidence="1" id="KW-0805">Transcription regulation</keyword>
<dbReference type="STRING" id="468056.SAMN05443549_102184"/>
<evidence type="ECO:0000313" key="6">
    <source>
        <dbReference type="Proteomes" id="UP000184516"/>
    </source>
</evidence>